<dbReference type="PANTHER" id="PTHR43152:SF3">
    <property type="entry name" value="UVRABC SYSTEM PROTEIN A"/>
    <property type="match status" value="1"/>
</dbReference>
<feature type="non-terminal residue" evidence="12">
    <location>
        <position position="83"/>
    </location>
</feature>
<evidence type="ECO:0000256" key="1">
    <source>
        <dbReference type="ARBA" id="ARBA00004496"/>
    </source>
</evidence>
<keyword evidence="3" id="KW-0677">Repeat</keyword>
<keyword evidence="8" id="KW-0267">Excision nuclease</keyword>
<name>S2EVH2_9ARCH</name>
<evidence type="ECO:0000313" key="13">
    <source>
        <dbReference type="Proteomes" id="UP000014065"/>
    </source>
</evidence>
<keyword evidence="4" id="KW-0547">Nucleotide-binding</keyword>
<dbReference type="InterPro" id="IPR041102">
    <property type="entry name" value="UvrA_inter"/>
</dbReference>
<evidence type="ECO:0000256" key="3">
    <source>
        <dbReference type="ARBA" id="ARBA00022737"/>
    </source>
</evidence>
<dbReference type="Proteomes" id="UP000014065">
    <property type="component" value="Unassembled WGS sequence"/>
</dbReference>
<accession>S2EVH2</accession>
<dbReference type="PANTHER" id="PTHR43152">
    <property type="entry name" value="UVRABC SYSTEM PROTEIN A"/>
    <property type="match status" value="1"/>
</dbReference>
<keyword evidence="13" id="KW-1185">Reference proteome</keyword>
<dbReference type="GO" id="GO:0005737">
    <property type="term" value="C:cytoplasm"/>
    <property type="evidence" value="ECO:0007669"/>
    <property type="project" value="UniProtKB-SubCell"/>
</dbReference>
<evidence type="ECO:0000256" key="7">
    <source>
        <dbReference type="ARBA" id="ARBA00022840"/>
    </source>
</evidence>
<dbReference type="GO" id="GO:0006281">
    <property type="term" value="P:DNA repair"/>
    <property type="evidence" value="ECO:0007669"/>
    <property type="project" value="UniProtKB-KW"/>
</dbReference>
<evidence type="ECO:0000256" key="9">
    <source>
        <dbReference type="ARBA" id="ARBA00023125"/>
    </source>
</evidence>
<keyword evidence="5" id="KW-0227">DNA damage</keyword>
<keyword evidence="9" id="KW-0238">DNA-binding</keyword>
<keyword evidence="10" id="KW-0234">DNA repair</keyword>
<reference evidence="12 13" key="1">
    <citation type="journal article" date="2012" name="J. Bacteriol.">
        <title>Genome Sequence of "Candidatus Nitrosoarchaeum limnia" BG20, a Low-Salinity Ammonia-Oxidizing Archaeon from the San Francisco Bay Estuary.</title>
        <authorList>
            <person name="Mosier A.C."/>
            <person name="Allen E.E."/>
            <person name="Kim M."/>
            <person name="Ferriera S."/>
            <person name="Francis C.A."/>
        </authorList>
    </citation>
    <scope>NUCLEOTIDE SEQUENCE [LARGE SCALE GENOMIC DNA]</scope>
    <source>
        <strain evidence="12 13">BG20</strain>
    </source>
</reference>
<organism evidence="12 13">
    <name type="scientific">Candidatus Nitrosarchaeum limnium BG20</name>
    <dbReference type="NCBI Taxonomy" id="859192"/>
    <lineage>
        <taxon>Archaea</taxon>
        <taxon>Nitrososphaerota</taxon>
        <taxon>Nitrososphaeria</taxon>
        <taxon>Nitrosopumilales</taxon>
        <taxon>Nitrosopumilaceae</taxon>
        <taxon>Nitrosarchaeum</taxon>
    </lineage>
</organism>
<evidence type="ECO:0000256" key="2">
    <source>
        <dbReference type="ARBA" id="ARBA00022490"/>
    </source>
</evidence>
<evidence type="ECO:0000256" key="8">
    <source>
        <dbReference type="ARBA" id="ARBA00022881"/>
    </source>
</evidence>
<evidence type="ECO:0000256" key="6">
    <source>
        <dbReference type="ARBA" id="ARBA00022769"/>
    </source>
</evidence>
<comment type="subcellular location">
    <subcellularLocation>
        <location evidence="1">Cytoplasm</location>
    </subcellularLocation>
</comment>
<keyword evidence="2" id="KW-0963">Cytoplasm</keyword>
<evidence type="ECO:0000256" key="10">
    <source>
        <dbReference type="ARBA" id="ARBA00023204"/>
    </source>
</evidence>
<evidence type="ECO:0000259" key="11">
    <source>
        <dbReference type="Pfam" id="PF17760"/>
    </source>
</evidence>
<keyword evidence="7" id="KW-0067">ATP-binding</keyword>
<dbReference type="GO" id="GO:0004518">
    <property type="term" value="F:nuclease activity"/>
    <property type="evidence" value="ECO:0007669"/>
    <property type="project" value="UniProtKB-KW"/>
</dbReference>
<protein>
    <recommendedName>
        <fullName evidence="11">UvrA interaction domain-containing protein</fullName>
    </recommendedName>
</protein>
<dbReference type="InterPro" id="IPR013815">
    <property type="entry name" value="ATP_grasp_subdomain_1"/>
</dbReference>
<gene>
    <name evidence="12" type="ORF">BG20_I2631</name>
</gene>
<proteinExistence type="predicted"/>
<dbReference type="AlphaFoldDB" id="S2EVH2"/>
<dbReference type="EMBL" id="AHJG01000079">
    <property type="protein sequence ID" value="EPA06274.1"/>
    <property type="molecule type" value="Genomic_DNA"/>
</dbReference>
<keyword evidence="6" id="KW-0228">DNA excision</keyword>
<evidence type="ECO:0000256" key="5">
    <source>
        <dbReference type="ARBA" id="ARBA00022763"/>
    </source>
</evidence>
<dbReference type="Pfam" id="PF17760">
    <property type="entry name" value="UvrA_inter"/>
    <property type="match status" value="1"/>
</dbReference>
<dbReference type="Gene3D" id="3.30.1490.20">
    <property type="entry name" value="ATP-grasp fold, A domain"/>
    <property type="match status" value="1"/>
</dbReference>
<dbReference type="GO" id="GO:0003677">
    <property type="term" value="F:DNA binding"/>
    <property type="evidence" value="ECO:0007669"/>
    <property type="project" value="UniProtKB-KW"/>
</dbReference>
<evidence type="ECO:0000256" key="4">
    <source>
        <dbReference type="ARBA" id="ARBA00022741"/>
    </source>
</evidence>
<sequence>MSLDGEFPTLDKQKWHNIEIVVDRIQTEKSERSRLFEAIQTAIKASKGDVMISSDKSEKIFSQNNACPYCGLTIGELEPRTFS</sequence>
<feature type="domain" description="UvrA interaction" evidence="11">
    <location>
        <begin position="6"/>
        <end position="54"/>
    </location>
</feature>
<evidence type="ECO:0000313" key="12">
    <source>
        <dbReference type="EMBL" id="EPA06274.1"/>
    </source>
</evidence>
<comment type="caution">
    <text evidence="12">The sequence shown here is derived from an EMBL/GenBank/DDBJ whole genome shotgun (WGS) entry which is preliminary data.</text>
</comment>
<dbReference type="GO" id="GO:0005524">
    <property type="term" value="F:ATP binding"/>
    <property type="evidence" value="ECO:0007669"/>
    <property type="project" value="UniProtKB-KW"/>
</dbReference>